<dbReference type="InterPro" id="IPR013103">
    <property type="entry name" value="RVT_2"/>
</dbReference>
<dbReference type="GO" id="GO:0046872">
    <property type="term" value="F:metal ion binding"/>
    <property type="evidence" value="ECO:0007669"/>
    <property type="project" value="UniProtKB-KW"/>
</dbReference>
<feature type="domain" description="Integrase catalytic" evidence="3">
    <location>
        <begin position="536"/>
        <end position="709"/>
    </location>
</feature>
<reference evidence="4" key="1">
    <citation type="journal article" date="2019" name="Sci. Rep.">
        <title>Draft genome of Tanacetum cinerariifolium, the natural source of mosquito coil.</title>
        <authorList>
            <person name="Yamashiro T."/>
            <person name="Shiraishi A."/>
            <person name="Satake H."/>
            <person name="Nakayama K."/>
        </authorList>
    </citation>
    <scope>NUCLEOTIDE SEQUENCE</scope>
</reference>
<organism evidence="4">
    <name type="scientific">Tanacetum cinerariifolium</name>
    <name type="common">Dalmatian daisy</name>
    <name type="synonym">Chrysanthemum cinerariifolium</name>
    <dbReference type="NCBI Taxonomy" id="118510"/>
    <lineage>
        <taxon>Eukaryota</taxon>
        <taxon>Viridiplantae</taxon>
        <taxon>Streptophyta</taxon>
        <taxon>Embryophyta</taxon>
        <taxon>Tracheophyta</taxon>
        <taxon>Spermatophyta</taxon>
        <taxon>Magnoliopsida</taxon>
        <taxon>eudicotyledons</taxon>
        <taxon>Gunneridae</taxon>
        <taxon>Pentapetalae</taxon>
        <taxon>asterids</taxon>
        <taxon>campanulids</taxon>
        <taxon>Asterales</taxon>
        <taxon>Asteraceae</taxon>
        <taxon>Asteroideae</taxon>
        <taxon>Anthemideae</taxon>
        <taxon>Anthemidinae</taxon>
        <taxon>Tanacetum</taxon>
    </lineage>
</organism>
<evidence type="ECO:0000256" key="2">
    <source>
        <dbReference type="ARBA" id="ARBA00022801"/>
    </source>
</evidence>
<proteinExistence type="predicted"/>
<dbReference type="Pfam" id="PF07727">
    <property type="entry name" value="RVT_2"/>
    <property type="match status" value="1"/>
</dbReference>
<dbReference type="Gene3D" id="3.30.420.10">
    <property type="entry name" value="Ribonuclease H-like superfamily/Ribonuclease H"/>
    <property type="match status" value="1"/>
</dbReference>
<dbReference type="InterPro" id="IPR036397">
    <property type="entry name" value="RNaseH_sf"/>
</dbReference>
<sequence>MCFFGSSDTRLSQSNCFILPARLNTRLCERGGDRELIGCGELQGETPGDEENDDDGAIRVFMKQQQKQQIAIYSQMVKVLWAATEGWISTAYTVQIWGRTFNAARKFMLLEESRFRRFLDNKLKDEERMWNSIQNGPYKRPVITNLDNDEEAILEPLSKMIEVVDYEDEYQGELQEDSQEDKLRTAIMLLARAITQKFFLPTNNCICTSSNTRNQAVVQDGRVDIQTNNAGYDGNGNRNEGRLNRNQAFNAGNGNYDINQIVQHVPRIESTLRKANVQCYNYNEKGHYACDCQKPRVRDANCWKLLKRDLVGMLPQRNLLKQQFENFSASSSEMLDQTFNFKSWNKADLDTMSMDDFYNNIKVYEPEVKRMSSSNSNTENMAFLYSTNSITNGAVNTVQAVNTVNRVSIASTQMTWKRWIEMANGHVDYEGQKNCHKRGHFVREYRAPRNQDNKHKENTKRSVLVETPASTALVSCDGFGEYDWSDQAEEGPNYVLMAYTSLSSDSKVSNDSTCSKSCLGTIKLVKSKNEKLLKDLDKSELMVLCYKADYEEIDGGYVAFEGNPKRGKITGKCTIKTGTKNETSSILKSFITRIENLVDHMVKEIRYDNGVEFKKREMDQFYEMKGIMRQFSVPRTPQQKGVTKRRNRTLIEAARTMLADSNKPFRVFNSRTRLVEENLHIRFSESTPNVEVQKQVIIQVKLERRHNMSKITFCYHYGLLVYYSPKIQRVLRMMDSNLQVMMERSSTVNAADTNEHNELPFDPNMPALKDVGTFDFSNEDEDDDAVADMNNLHTAIQEELLQFKLQEVWTLVDLPNGKRAIDTKGVFRIKKDEKRIVIRNKARLVAQGHIQEGGIDNDEVFTLLQELKQLGYF</sequence>
<protein>
    <submittedName>
        <fullName evidence="4">Putative ribonuclease H-like domain-containing protein</fullName>
    </submittedName>
</protein>
<dbReference type="InterPro" id="IPR001584">
    <property type="entry name" value="Integrase_cat-core"/>
</dbReference>
<evidence type="ECO:0000259" key="3">
    <source>
        <dbReference type="PROSITE" id="PS50994"/>
    </source>
</evidence>
<dbReference type="PANTHER" id="PTHR42648:SF32">
    <property type="entry name" value="RIBONUCLEASE H-LIKE DOMAIN, GAG-PRE-INTEGRASE DOMAIN PROTEIN-RELATED"/>
    <property type="match status" value="1"/>
</dbReference>
<comment type="caution">
    <text evidence="4">The sequence shown here is derived from an EMBL/GenBank/DDBJ whole genome shotgun (WGS) entry which is preliminary data.</text>
</comment>
<name>A0A6L2ND25_TANCI</name>
<dbReference type="EMBL" id="BKCJ010008482">
    <property type="protein sequence ID" value="GEU82454.1"/>
    <property type="molecule type" value="Genomic_DNA"/>
</dbReference>
<accession>A0A6L2ND25</accession>
<dbReference type="InterPro" id="IPR039537">
    <property type="entry name" value="Retrotran_Ty1/copia-like"/>
</dbReference>
<dbReference type="InterPro" id="IPR012337">
    <property type="entry name" value="RNaseH-like_sf"/>
</dbReference>
<evidence type="ECO:0000313" key="4">
    <source>
        <dbReference type="EMBL" id="GEU82454.1"/>
    </source>
</evidence>
<gene>
    <name evidence="4" type="ORF">Tci_054432</name>
</gene>
<dbReference type="PANTHER" id="PTHR42648">
    <property type="entry name" value="TRANSPOSASE, PUTATIVE-RELATED"/>
    <property type="match status" value="1"/>
</dbReference>
<dbReference type="PROSITE" id="PS50994">
    <property type="entry name" value="INTEGRASE"/>
    <property type="match status" value="1"/>
</dbReference>
<dbReference type="GO" id="GO:0015074">
    <property type="term" value="P:DNA integration"/>
    <property type="evidence" value="ECO:0007669"/>
    <property type="project" value="InterPro"/>
</dbReference>
<dbReference type="AlphaFoldDB" id="A0A6L2ND25"/>
<dbReference type="SUPFAM" id="SSF53098">
    <property type="entry name" value="Ribonuclease H-like"/>
    <property type="match status" value="1"/>
</dbReference>
<keyword evidence="1" id="KW-0479">Metal-binding</keyword>
<dbReference type="GO" id="GO:0003676">
    <property type="term" value="F:nucleic acid binding"/>
    <property type="evidence" value="ECO:0007669"/>
    <property type="project" value="InterPro"/>
</dbReference>
<dbReference type="GO" id="GO:0016787">
    <property type="term" value="F:hydrolase activity"/>
    <property type="evidence" value="ECO:0007669"/>
    <property type="project" value="UniProtKB-KW"/>
</dbReference>
<evidence type="ECO:0000256" key="1">
    <source>
        <dbReference type="ARBA" id="ARBA00022723"/>
    </source>
</evidence>
<keyword evidence="2" id="KW-0378">Hydrolase</keyword>